<evidence type="ECO:0000313" key="2">
    <source>
        <dbReference type="EMBL" id="MUK87978.1"/>
    </source>
</evidence>
<dbReference type="Gene3D" id="3.40.50.150">
    <property type="entry name" value="Vaccinia Virus protein VP39"/>
    <property type="match status" value="1"/>
</dbReference>
<evidence type="ECO:0000259" key="1">
    <source>
        <dbReference type="Pfam" id="PF13649"/>
    </source>
</evidence>
<dbReference type="CDD" id="cd02440">
    <property type="entry name" value="AdoMet_MTases"/>
    <property type="match status" value="1"/>
</dbReference>
<keyword evidence="3" id="KW-1185">Reference proteome</keyword>
<keyword evidence="2" id="KW-0489">Methyltransferase</keyword>
<dbReference type="AlphaFoldDB" id="A0A6N8FL06"/>
<dbReference type="InterPro" id="IPR041698">
    <property type="entry name" value="Methyltransf_25"/>
</dbReference>
<reference evidence="2 3" key="1">
    <citation type="submission" date="2019-11" db="EMBL/GenBank/DDBJ databases">
        <authorList>
            <person name="Li X."/>
        </authorList>
    </citation>
    <scope>NUCLEOTIDE SEQUENCE [LARGE SCALE GENOMIC DNA]</scope>
    <source>
        <strain evidence="2 3">L9</strain>
    </source>
</reference>
<keyword evidence="2" id="KW-0808">Transferase</keyword>
<dbReference type="InterPro" id="IPR029063">
    <property type="entry name" value="SAM-dependent_MTases_sf"/>
</dbReference>
<accession>A0A6N8FL06</accession>
<dbReference type="RefSeq" id="WP_155667964.1">
    <property type="nucleotide sequence ID" value="NZ_WOCA01000003.1"/>
</dbReference>
<dbReference type="SUPFAM" id="SSF53335">
    <property type="entry name" value="S-adenosyl-L-methionine-dependent methyltransferases"/>
    <property type="match status" value="1"/>
</dbReference>
<comment type="caution">
    <text evidence="2">The sequence shown here is derived from an EMBL/GenBank/DDBJ whole genome shotgun (WGS) entry which is preliminary data.</text>
</comment>
<dbReference type="GO" id="GO:0032259">
    <property type="term" value="P:methylation"/>
    <property type="evidence" value="ECO:0007669"/>
    <property type="project" value="UniProtKB-KW"/>
</dbReference>
<dbReference type="Proteomes" id="UP000469125">
    <property type="component" value="Unassembled WGS sequence"/>
</dbReference>
<protein>
    <submittedName>
        <fullName evidence="2">Methyltransferase domain-containing protein</fullName>
    </submittedName>
</protein>
<dbReference type="EMBL" id="WOCA01000003">
    <property type="protein sequence ID" value="MUK87978.1"/>
    <property type="molecule type" value="Genomic_DNA"/>
</dbReference>
<dbReference type="GO" id="GO:0008168">
    <property type="term" value="F:methyltransferase activity"/>
    <property type="evidence" value="ECO:0007669"/>
    <property type="project" value="UniProtKB-KW"/>
</dbReference>
<proteinExistence type="predicted"/>
<name>A0A6N8FL06_9BACI</name>
<dbReference type="Pfam" id="PF13649">
    <property type="entry name" value="Methyltransf_25"/>
    <property type="match status" value="1"/>
</dbReference>
<organism evidence="2 3">
    <name type="scientific">Ornithinibacillus caprae</name>
    <dbReference type="NCBI Taxonomy" id="2678566"/>
    <lineage>
        <taxon>Bacteria</taxon>
        <taxon>Bacillati</taxon>
        <taxon>Bacillota</taxon>
        <taxon>Bacilli</taxon>
        <taxon>Bacillales</taxon>
        <taxon>Bacillaceae</taxon>
        <taxon>Ornithinibacillus</taxon>
    </lineage>
</organism>
<sequence length="259" mass="29197">MGLIDPSSLSGWLVPHSLEWYQQLSRIQDTYTYPWDSTVTIPNGETVFDDEVTKTIQHKKVLDVGCGHGEFTIQCSDHAKEIVGLDVTDNFIKNGNENSKSNVSFVVWNTKQGLPFQENEFDCAYVRKGPTSSYLTLKKVVRSGGEILGLHPGDKSGKELPFLFPNLFSPSQSTQILDALKQRLDGSDFLTFDIEEINSIEYLHEPIDVLRLCCFGQSPDILETVKQENFAEIEKIFGRHTTNEGLPITYARYLVRATV</sequence>
<feature type="domain" description="Methyltransferase" evidence="1">
    <location>
        <begin position="61"/>
        <end position="127"/>
    </location>
</feature>
<gene>
    <name evidence="2" type="ORF">GMD78_06145</name>
</gene>
<evidence type="ECO:0000313" key="3">
    <source>
        <dbReference type="Proteomes" id="UP000469125"/>
    </source>
</evidence>